<proteinExistence type="predicted"/>
<reference evidence="4" key="1">
    <citation type="submission" date="2025-08" db="UniProtKB">
        <authorList>
            <consortium name="RefSeq"/>
        </authorList>
    </citation>
    <scope>IDENTIFICATION</scope>
    <source>
        <tissue evidence="4">Whole body</tissue>
    </source>
</reference>
<accession>A0A8B8FSG4</accession>
<dbReference type="Proteomes" id="UP000694846">
    <property type="component" value="Unplaced"/>
</dbReference>
<dbReference type="RefSeq" id="XP_025413904.1">
    <property type="nucleotide sequence ID" value="XM_025558119.1"/>
</dbReference>
<evidence type="ECO:0000313" key="4">
    <source>
        <dbReference type="RefSeq" id="XP_025413904.1"/>
    </source>
</evidence>
<dbReference type="GeneID" id="112686020"/>
<gene>
    <name evidence="4" type="primary">LOC112686020</name>
</gene>
<organism evidence="3 4">
    <name type="scientific">Sipha flava</name>
    <name type="common">yellow sugarcane aphid</name>
    <dbReference type="NCBI Taxonomy" id="143950"/>
    <lineage>
        <taxon>Eukaryota</taxon>
        <taxon>Metazoa</taxon>
        <taxon>Ecdysozoa</taxon>
        <taxon>Arthropoda</taxon>
        <taxon>Hexapoda</taxon>
        <taxon>Insecta</taxon>
        <taxon>Pterygota</taxon>
        <taxon>Neoptera</taxon>
        <taxon>Paraneoptera</taxon>
        <taxon>Hemiptera</taxon>
        <taxon>Sternorrhyncha</taxon>
        <taxon>Aphidomorpha</taxon>
        <taxon>Aphidoidea</taxon>
        <taxon>Aphididae</taxon>
        <taxon>Sipha</taxon>
    </lineage>
</organism>
<evidence type="ECO:0000313" key="3">
    <source>
        <dbReference type="Proteomes" id="UP000694846"/>
    </source>
</evidence>
<evidence type="ECO:0000256" key="1">
    <source>
        <dbReference type="SAM" id="Coils"/>
    </source>
</evidence>
<protein>
    <submittedName>
        <fullName evidence="4">Uncharacterized protein PFB0765w-like</fullName>
    </submittedName>
</protein>
<feature type="region of interest" description="Disordered" evidence="2">
    <location>
        <begin position="1"/>
        <end position="22"/>
    </location>
</feature>
<feature type="coiled-coil region" evidence="1">
    <location>
        <begin position="359"/>
        <end position="507"/>
    </location>
</feature>
<name>A0A8B8FSG4_9HEMI</name>
<keyword evidence="1" id="KW-0175">Coiled coil</keyword>
<keyword evidence="3" id="KW-1185">Reference proteome</keyword>
<feature type="coiled-coil region" evidence="1">
    <location>
        <begin position="184"/>
        <end position="310"/>
    </location>
</feature>
<feature type="compositionally biased region" description="Polar residues" evidence="2">
    <location>
        <begin position="8"/>
        <end position="22"/>
    </location>
</feature>
<evidence type="ECO:0000256" key="2">
    <source>
        <dbReference type="SAM" id="MobiDB-lite"/>
    </source>
</evidence>
<sequence length="695" mass="81130">MNNKEQHTTPLNINDESGKTSDSLALNNTNLHDSENFDINHSVLKHNDSIQGTSDPVKYLDLQRMFNEQKNTMMVLKLSAYEKALNERDHTIKSMHTEMMNNQNDSYVISRQYQSIMEKTNYISDTCISLNTKFTNICERLNRLGDIVDNAKVRQNDVMILVNQTTNTFQQKVLNISDSIDDSLKQMNIEKIRIKQELEVLNNNYSRDISVYKTDLEKCMTEMEHLKSKNNALLDKCNESIIKLNEEKETALKLNQQFEKELNDKEKQNKLLTDDNMSISIKLDEILNENQTLKNEIDLMKTSLDENKQQLSMQSILVKEQTELLENLKVSVELNDVLKKDNLVLKERNEHLEKINHDIMEDINKNELFQNKIQEEKEKQFKEMCNNYDELLNMQGEKIIDLTETLKLQKEKENQFQNQIIELEQEVNESNNTIINLQDDLKSKLLLLPDLQHEIEDLKTKLAKSQENSNITAKKFLLEKNELEKDKKELENRNKDYCKQIEKLNSNYIGYKSKSKLLYNEVMRLRSQCSRSDQKKTPRVTLPLENIEDDDVIIIDKDIPNQDVSIWSTSKKISLKSNSSNSKRNSSPLKYIDNSKIKKQKITADIIPQQEIFKYNKHLKENQECKNINSINSVSNTGSNLTKKNEFKKLSVKHQGKLKPINEQNIEYSKPNSPVILTPAPSNIMYMENVFRSNC</sequence>
<dbReference type="AlphaFoldDB" id="A0A8B8FSG4"/>
<dbReference type="OrthoDB" id="6596919at2759"/>